<gene>
    <name evidence="4" type="ORF">ATP06_0216290</name>
    <name evidence="3" type="ORF">AVL48_16605</name>
</gene>
<reference evidence="3 5" key="1">
    <citation type="submission" date="2015-12" db="EMBL/GenBank/DDBJ databases">
        <title>Amycolatopsis regifaucium genome sequencing and assembly.</title>
        <authorList>
            <person name="Mayilraj S."/>
        </authorList>
    </citation>
    <scope>NUCLEOTIDE SEQUENCE [LARGE SCALE GENOMIC DNA]</scope>
    <source>
        <strain evidence="3 5">GY080</strain>
    </source>
</reference>
<dbReference type="AlphaFoldDB" id="A0A154M473"/>
<comment type="caution">
    <text evidence="3">The sequence shown here is derived from an EMBL/GenBank/DDBJ whole genome shotgun (WGS) entry which is preliminary data.</text>
</comment>
<keyword evidence="6" id="KW-1185">Reference proteome</keyword>
<organism evidence="3 5">
    <name type="scientific">Amycolatopsis regifaucium</name>
    <dbReference type="NCBI Taxonomy" id="546365"/>
    <lineage>
        <taxon>Bacteria</taxon>
        <taxon>Bacillati</taxon>
        <taxon>Actinomycetota</taxon>
        <taxon>Actinomycetes</taxon>
        <taxon>Pseudonocardiales</taxon>
        <taxon>Pseudonocardiaceae</taxon>
        <taxon>Amycolatopsis</taxon>
    </lineage>
</organism>
<accession>A0A154M473</accession>
<feature type="compositionally biased region" description="Basic and acidic residues" evidence="2">
    <location>
        <begin position="40"/>
        <end position="55"/>
    </location>
</feature>
<evidence type="ECO:0000313" key="4">
    <source>
        <dbReference type="EMBL" id="OKA07404.1"/>
    </source>
</evidence>
<dbReference type="Pfam" id="PF05103">
    <property type="entry name" value="DivIVA"/>
    <property type="match status" value="1"/>
</dbReference>
<dbReference type="EMBL" id="LQCI01000052">
    <property type="protein sequence ID" value="KZB79220.1"/>
    <property type="molecule type" value="Genomic_DNA"/>
</dbReference>
<evidence type="ECO:0000313" key="3">
    <source>
        <dbReference type="EMBL" id="KZB79220.1"/>
    </source>
</evidence>
<evidence type="ECO:0000256" key="2">
    <source>
        <dbReference type="SAM" id="MobiDB-lite"/>
    </source>
</evidence>
<dbReference type="InterPro" id="IPR007793">
    <property type="entry name" value="DivIVA_fam"/>
</dbReference>
<feature type="coiled-coil region" evidence="1">
    <location>
        <begin position="93"/>
        <end position="131"/>
    </location>
</feature>
<dbReference type="Proteomes" id="UP000076321">
    <property type="component" value="Unassembled WGS sequence"/>
</dbReference>
<evidence type="ECO:0000313" key="6">
    <source>
        <dbReference type="Proteomes" id="UP000186883"/>
    </source>
</evidence>
<proteinExistence type="predicted"/>
<feature type="region of interest" description="Disordered" evidence="2">
    <location>
        <begin position="40"/>
        <end position="74"/>
    </location>
</feature>
<feature type="region of interest" description="Disordered" evidence="2">
    <location>
        <begin position="169"/>
        <end position="190"/>
    </location>
</feature>
<evidence type="ECO:0000256" key="1">
    <source>
        <dbReference type="SAM" id="Coils"/>
    </source>
</evidence>
<sequence length="190" mass="20812">MESMVSEDEATAESAVQFPIVLRGYDRRQVDEYVRAMEKRVDRHEKARRTAERRLAKAQVPAPRTPEPDQASGLGRRIEKIIAVAKAEAGEIKEQARKESEDLLATAKKTVAEAEKARKETERAAHREAQLILSRAGEEAAAIQKAHRAVLSELGQIAEAVDELRGRFGGERKAEGPAVEESVPAVAGPA</sequence>
<protein>
    <recommendedName>
        <fullName evidence="7">Cell division protein DivIVA</fullName>
    </recommendedName>
</protein>
<reference evidence="4 6" key="2">
    <citation type="submission" date="2016-11" db="EMBL/GenBank/DDBJ databases">
        <title>Genome sequencing of Amycolatopsis regifaucium.</title>
        <authorList>
            <person name="Mayilraj S."/>
            <person name="Kaur N."/>
        </authorList>
    </citation>
    <scope>NUCLEOTIDE SEQUENCE [LARGE SCALE GENOMIC DNA]</scope>
    <source>
        <strain evidence="4 6">GY080</strain>
    </source>
</reference>
<dbReference type="EMBL" id="LOBU02000013">
    <property type="protein sequence ID" value="OKA07404.1"/>
    <property type="molecule type" value="Genomic_DNA"/>
</dbReference>
<name>A0A154M473_9PSEU</name>
<dbReference type="OrthoDB" id="3209732at2"/>
<evidence type="ECO:0000313" key="5">
    <source>
        <dbReference type="Proteomes" id="UP000076321"/>
    </source>
</evidence>
<dbReference type="Proteomes" id="UP000186883">
    <property type="component" value="Unassembled WGS sequence"/>
</dbReference>
<evidence type="ECO:0008006" key="7">
    <source>
        <dbReference type="Google" id="ProtNLM"/>
    </source>
</evidence>
<keyword evidence="1" id="KW-0175">Coiled coil</keyword>